<dbReference type="GO" id="GO:0005763">
    <property type="term" value="C:mitochondrial small ribosomal subunit"/>
    <property type="evidence" value="ECO:0007669"/>
    <property type="project" value="TreeGrafter"/>
</dbReference>
<dbReference type="InterPro" id="IPR000529">
    <property type="entry name" value="Ribosomal_bS6"/>
</dbReference>
<dbReference type="PANTHER" id="PTHR21011:SF1">
    <property type="entry name" value="SMALL RIBOSOMAL SUBUNIT PROTEIN BS6M"/>
    <property type="match status" value="1"/>
</dbReference>
<dbReference type="GO" id="GO:0003735">
    <property type="term" value="F:structural constituent of ribosome"/>
    <property type="evidence" value="ECO:0007669"/>
    <property type="project" value="InterPro"/>
</dbReference>
<gene>
    <name evidence="4" type="primary">RT06</name>
</gene>
<name>C1BN55_CALRO</name>
<dbReference type="InterPro" id="IPR014717">
    <property type="entry name" value="Transl_elong_EF1B/ribsomal_bS6"/>
</dbReference>
<dbReference type="Pfam" id="PF01250">
    <property type="entry name" value="Ribosomal_S6"/>
    <property type="match status" value="1"/>
</dbReference>
<dbReference type="SUPFAM" id="SSF54995">
    <property type="entry name" value="Ribosomal protein S6"/>
    <property type="match status" value="1"/>
</dbReference>
<evidence type="ECO:0000313" key="4">
    <source>
        <dbReference type="EMBL" id="ACO10458.1"/>
    </source>
</evidence>
<dbReference type="Gene3D" id="3.30.70.60">
    <property type="match status" value="1"/>
</dbReference>
<dbReference type="EMBL" id="BT076034">
    <property type="protein sequence ID" value="ACO10458.1"/>
    <property type="molecule type" value="mRNA"/>
</dbReference>
<sequence length="148" mass="17285">MPTYELNLVLRKMARPETVTALQRAASLVMKEGYIRNMESFGERRFPQTTEFRGERHSEGTYFLMKVDVPVSRLNPILSELTLDGDFIRKKFISVKEKPDPVCTLEEELLPPSERPSVQEMIRMGRRPPRFKKVFKSLTGLDYNPLHR</sequence>
<dbReference type="AlphaFoldDB" id="C1BN55"/>
<dbReference type="GO" id="GO:0070181">
    <property type="term" value="F:small ribosomal subunit rRNA binding"/>
    <property type="evidence" value="ECO:0007669"/>
    <property type="project" value="TreeGrafter"/>
</dbReference>
<reference evidence="4" key="1">
    <citation type="submission" date="2009-03" db="EMBL/GenBank/DDBJ databases">
        <title>Caligus rogercresseyi ESTs and full-length cDNAs.</title>
        <authorList>
            <person name="Yasuike M."/>
            <person name="von Schalburg K."/>
            <person name="Cooper G."/>
            <person name="Leong J."/>
            <person name="Jones S.R.M."/>
            <person name="Koop B.F."/>
        </authorList>
    </citation>
    <scope>NUCLEOTIDE SEQUENCE</scope>
    <source>
        <tissue evidence="4">Whole tissue</tissue>
    </source>
</reference>
<protein>
    <recommendedName>
        <fullName evidence="2">Small ribosomal subunit protein bS6m</fullName>
    </recommendedName>
    <alternativeName>
        <fullName evidence="3">28S ribosomal protein S6, mitochondrial</fullName>
    </alternativeName>
</protein>
<proteinExistence type="evidence at transcript level"/>
<evidence type="ECO:0000256" key="1">
    <source>
        <dbReference type="ARBA" id="ARBA00009512"/>
    </source>
</evidence>
<dbReference type="CDD" id="cd15465">
    <property type="entry name" value="bS6_mito"/>
    <property type="match status" value="1"/>
</dbReference>
<keyword evidence="4" id="KW-0687">Ribonucleoprotein</keyword>
<dbReference type="InterPro" id="IPR035980">
    <property type="entry name" value="Ribosomal_bS6_sf"/>
</dbReference>
<accession>C1BN55</accession>
<organism evidence="4">
    <name type="scientific">Caligus rogercresseyi</name>
    <name type="common">Sea louse</name>
    <dbReference type="NCBI Taxonomy" id="217165"/>
    <lineage>
        <taxon>Eukaryota</taxon>
        <taxon>Metazoa</taxon>
        <taxon>Ecdysozoa</taxon>
        <taxon>Arthropoda</taxon>
        <taxon>Crustacea</taxon>
        <taxon>Multicrustacea</taxon>
        <taxon>Hexanauplia</taxon>
        <taxon>Copepoda</taxon>
        <taxon>Siphonostomatoida</taxon>
        <taxon>Caligidae</taxon>
        <taxon>Caligus</taxon>
    </lineage>
</organism>
<evidence type="ECO:0000256" key="2">
    <source>
        <dbReference type="ARBA" id="ARBA00035170"/>
    </source>
</evidence>
<keyword evidence="4" id="KW-0689">Ribosomal protein</keyword>
<evidence type="ECO:0000256" key="3">
    <source>
        <dbReference type="ARBA" id="ARBA00035365"/>
    </source>
</evidence>
<comment type="similarity">
    <text evidence="1">Belongs to the bacterial ribosomal protein bS6 family.</text>
</comment>
<dbReference type="PANTHER" id="PTHR21011">
    <property type="entry name" value="MITOCHONDRIAL 28S RIBOSOMAL PROTEIN S6"/>
    <property type="match status" value="1"/>
</dbReference>
<dbReference type="GO" id="GO:0006412">
    <property type="term" value="P:translation"/>
    <property type="evidence" value="ECO:0007669"/>
    <property type="project" value="InterPro"/>
</dbReference>